<dbReference type="Gene3D" id="2.60.40.3230">
    <property type="match status" value="1"/>
</dbReference>
<accession>A0ABT1WYN7</accession>
<dbReference type="EMBL" id="JANJOU010000001">
    <property type="protein sequence ID" value="MCR0980963.1"/>
    <property type="molecule type" value="Genomic_DNA"/>
</dbReference>
<keyword evidence="2" id="KW-1185">Reference proteome</keyword>
<dbReference type="RefSeq" id="WP_257714621.1">
    <property type="nucleotide sequence ID" value="NZ_JANJOU010000001.1"/>
</dbReference>
<dbReference type="InterPro" id="IPR038483">
    <property type="entry name" value="YcfL-like_sf"/>
</dbReference>
<evidence type="ECO:0000313" key="1">
    <source>
        <dbReference type="EMBL" id="MCR0980963.1"/>
    </source>
</evidence>
<evidence type="ECO:0008006" key="3">
    <source>
        <dbReference type="Google" id="ProtNLM"/>
    </source>
</evidence>
<sequence length="126" mass="13415">MRRSVLLAGLALASCAPEPPPPAPPTDPRLIVSPVLLQGLAFSGPGVTTLPDGRLRVVVNIRNPGPADIPLRVQTDWLDATGRPISTVAARPQFRSAARFTVTTVDADAPTSRTRDFRMTIDLEAP</sequence>
<protein>
    <recommendedName>
        <fullName evidence="3">DUF1425 domain-containing protein</fullName>
    </recommendedName>
</protein>
<proteinExistence type="predicted"/>
<comment type="caution">
    <text evidence="1">The sequence shown here is derived from an EMBL/GenBank/DDBJ whole genome shotgun (WGS) entry which is preliminary data.</text>
</comment>
<gene>
    <name evidence="1" type="ORF">NRP21_02750</name>
</gene>
<dbReference type="PROSITE" id="PS51257">
    <property type="entry name" value="PROKAR_LIPOPROTEIN"/>
    <property type="match status" value="1"/>
</dbReference>
<evidence type="ECO:0000313" key="2">
    <source>
        <dbReference type="Proteomes" id="UP001524642"/>
    </source>
</evidence>
<dbReference type="Proteomes" id="UP001524642">
    <property type="component" value="Unassembled WGS sequence"/>
</dbReference>
<organism evidence="1 2">
    <name type="scientific">Roseomonas populi</name>
    <dbReference type="NCBI Taxonomy" id="3121582"/>
    <lineage>
        <taxon>Bacteria</taxon>
        <taxon>Pseudomonadati</taxon>
        <taxon>Pseudomonadota</taxon>
        <taxon>Alphaproteobacteria</taxon>
        <taxon>Acetobacterales</taxon>
        <taxon>Roseomonadaceae</taxon>
        <taxon>Roseomonas</taxon>
    </lineage>
</organism>
<name>A0ABT1WYN7_9PROT</name>
<reference evidence="1 2" key="1">
    <citation type="submission" date="2022-06" db="EMBL/GenBank/DDBJ databases">
        <title>Roseomonas CN29.</title>
        <authorList>
            <person name="Cheng Y."/>
            <person name="He X."/>
        </authorList>
    </citation>
    <scope>NUCLEOTIDE SEQUENCE [LARGE SCALE GENOMIC DNA]</scope>
    <source>
        <strain evidence="1 2">CN29</strain>
    </source>
</reference>